<dbReference type="AlphaFoldDB" id="A0A2P8Q9K5"/>
<dbReference type="OrthoDB" id="3871310at2"/>
<proteinExistence type="predicted"/>
<protein>
    <submittedName>
        <fullName evidence="1">GPP34 family phosphoprotein</fullName>
    </submittedName>
</protein>
<dbReference type="RefSeq" id="WP_107016611.1">
    <property type="nucleotide sequence ID" value="NZ_KZ679041.1"/>
</dbReference>
<accession>A0A2P8Q9K5</accession>
<dbReference type="InterPro" id="IPR008628">
    <property type="entry name" value="GPP34-like"/>
</dbReference>
<dbReference type="Proteomes" id="UP000240429">
    <property type="component" value="Unassembled WGS sequence"/>
</dbReference>
<sequence length="200" mass="21857">MTTARDLAIVALGATPEGPLEQGDLALALAGAEAVDLLAHGALALDGDRMVPRPGLVTDDRLLNRAAGSIVSHEPYETIEQWLWRRGSNLAAAYAEDLQRTGLIDRSRSRWRRPRFVRTAPDGPLERPCAEERTQSQEAVLTVLLDQLGLVDGHQAVDEDLFEDDVARVLAAVGDAVTQLEAARLKQDVERAAFDNMWRG</sequence>
<gene>
    <name evidence="1" type="ORF">C6Y14_12125</name>
</gene>
<organism evidence="1 2">
    <name type="scientific">Streptomyces dioscori</name>
    <dbReference type="NCBI Taxonomy" id="2109333"/>
    <lineage>
        <taxon>Bacteria</taxon>
        <taxon>Bacillati</taxon>
        <taxon>Actinomycetota</taxon>
        <taxon>Actinomycetes</taxon>
        <taxon>Kitasatosporales</taxon>
        <taxon>Streptomycetaceae</taxon>
        <taxon>Streptomyces</taxon>
        <taxon>Streptomyces aurantiacus group</taxon>
    </lineage>
</organism>
<evidence type="ECO:0000313" key="1">
    <source>
        <dbReference type="EMBL" id="PSM42930.1"/>
    </source>
</evidence>
<evidence type="ECO:0000313" key="2">
    <source>
        <dbReference type="Proteomes" id="UP000240429"/>
    </source>
</evidence>
<dbReference type="Pfam" id="PF05719">
    <property type="entry name" value="GPP34"/>
    <property type="match status" value="1"/>
</dbReference>
<keyword evidence="2" id="KW-1185">Reference proteome</keyword>
<dbReference type="EMBL" id="PYBJ01000007">
    <property type="protein sequence ID" value="PSM42930.1"/>
    <property type="molecule type" value="Genomic_DNA"/>
</dbReference>
<reference evidence="1 2" key="1">
    <citation type="submission" date="2018-03" db="EMBL/GenBank/DDBJ databases">
        <title>Streptomyces dioscori sp. nov., a novel endophytic actinobacterium isolated from bulbil of Dioscorea bulbifera L.</title>
        <authorList>
            <person name="Zhikuan W."/>
        </authorList>
    </citation>
    <scope>NUCLEOTIDE SEQUENCE [LARGE SCALE GENOMIC DNA]</scope>
    <source>
        <strain evidence="1 2">A217</strain>
    </source>
</reference>
<dbReference type="GO" id="GO:0070273">
    <property type="term" value="F:phosphatidylinositol-4-phosphate binding"/>
    <property type="evidence" value="ECO:0007669"/>
    <property type="project" value="InterPro"/>
</dbReference>
<comment type="caution">
    <text evidence="1">The sequence shown here is derived from an EMBL/GenBank/DDBJ whole genome shotgun (WGS) entry which is preliminary data.</text>
</comment>
<name>A0A2P8Q9K5_9ACTN</name>